<evidence type="ECO:0000313" key="3">
    <source>
        <dbReference type="Proteomes" id="UP000315648"/>
    </source>
</evidence>
<evidence type="ECO:0000256" key="1">
    <source>
        <dbReference type="SAM" id="SignalP"/>
    </source>
</evidence>
<organism evidence="2 3">
    <name type="scientific">Rariglobus hedericola</name>
    <dbReference type="NCBI Taxonomy" id="2597822"/>
    <lineage>
        <taxon>Bacteria</taxon>
        <taxon>Pseudomonadati</taxon>
        <taxon>Verrucomicrobiota</taxon>
        <taxon>Opitutia</taxon>
        <taxon>Opitutales</taxon>
        <taxon>Opitutaceae</taxon>
        <taxon>Rariglobus</taxon>
    </lineage>
</organism>
<sequence length="298" mass="32808">MRTIFSRQAGLLACLVVFCAALPHEVEAQSRRYRPPARYIQFKAPDQAEGRKILEDFRKLGPSGDYYLEFDLRVLPRRGDTRVISGGRLWGGRNEIGPVSRVELPAVDDTSARRLLVQNGAQGSVWVAPLTGAITKAGALDASALFAPLAGTDLTAFDLQMPFLYWGDFVFEGLAPVRGRPAHVFLLYPPADIVALKPELTGVRVYLDTQFGALVQAQQIGAEERVLKSITVLDLKKIDDQWMVKVIDLRDETTRNKTQFVVTGAAMGLDFSGMLFEASNLAEAVTPPPANRIRRLGP</sequence>
<keyword evidence="3" id="KW-1185">Reference proteome</keyword>
<evidence type="ECO:0008006" key="4">
    <source>
        <dbReference type="Google" id="ProtNLM"/>
    </source>
</evidence>
<accession>A0A556QSU6</accession>
<dbReference type="OrthoDB" id="192135at2"/>
<reference evidence="2 3" key="1">
    <citation type="submission" date="2019-07" db="EMBL/GenBank/DDBJ databases">
        <title>Description of 53C-WASEF.</title>
        <authorList>
            <person name="Pitt A."/>
            <person name="Hahn M.W."/>
        </authorList>
    </citation>
    <scope>NUCLEOTIDE SEQUENCE [LARGE SCALE GENOMIC DNA]</scope>
    <source>
        <strain evidence="2 3">53C-WASEF</strain>
    </source>
</reference>
<keyword evidence="1" id="KW-0732">Signal</keyword>
<name>A0A556QSU6_9BACT</name>
<feature type="signal peptide" evidence="1">
    <location>
        <begin position="1"/>
        <end position="28"/>
    </location>
</feature>
<comment type="caution">
    <text evidence="2">The sequence shown here is derived from an EMBL/GenBank/DDBJ whole genome shotgun (WGS) entry which is preliminary data.</text>
</comment>
<proteinExistence type="predicted"/>
<feature type="chain" id="PRO_5021852319" description="Outer membrane lipoprotein-sorting protein" evidence="1">
    <location>
        <begin position="29"/>
        <end position="298"/>
    </location>
</feature>
<gene>
    <name evidence="2" type="ORF">FPL22_01580</name>
</gene>
<dbReference type="Proteomes" id="UP000315648">
    <property type="component" value="Unassembled WGS sequence"/>
</dbReference>
<protein>
    <recommendedName>
        <fullName evidence="4">Outer membrane lipoprotein-sorting protein</fullName>
    </recommendedName>
</protein>
<dbReference type="AlphaFoldDB" id="A0A556QSU6"/>
<evidence type="ECO:0000313" key="2">
    <source>
        <dbReference type="EMBL" id="TSJ79693.1"/>
    </source>
</evidence>
<dbReference type="EMBL" id="VMBG01000001">
    <property type="protein sequence ID" value="TSJ79693.1"/>
    <property type="molecule type" value="Genomic_DNA"/>
</dbReference>
<dbReference type="Gene3D" id="2.50.20.10">
    <property type="entry name" value="Lipoprotein localisation LolA/LolB/LppX"/>
    <property type="match status" value="1"/>
</dbReference>